<name>A0A0P4R1J3_9ACTN</name>
<keyword evidence="2" id="KW-0812">Transmembrane</keyword>
<evidence type="ECO:0000313" key="3">
    <source>
        <dbReference type="EMBL" id="GAO06687.1"/>
    </source>
</evidence>
<dbReference type="Proteomes" id="UP000048965">
    <property type="component" value="Unassembled WGS sequence"/>
</dbReference>
<reference evidence="3 4" key="2">
    <citation type="journal article" date="2015" name="Stand. Genomic Sci.">
        <title>Draft genome sequence of marine-derived Streptomyces sp. TP-A0598, a producer of anti-MRSA antibiotic lydicamycins.</title>
        <authorList>
            <person name="Komaki H."/>
            <person name="Ichikawa N."/>
            <person name="Hosoyama A."/>
            <person name="Fujita N."/>
            <person name="Igarashi Y."/>
        </authorList>
    </citation>
    <scope>NUCLEOTIDE SEQUENCE [LARGE SCALE GENOMIC DNA]</scope>
    <source>
        <strain evidence="3 4">NBRC 110027</strain>
    </source>
</reference>
<comment type="caution">
    <text evidence="3">The sequence shown here is derived from an EMBL/GenBank/DDBJ whole genome shotgun (WGS) entry which is preliminary data.</text>
</comment>
<keyword evidence="2" id="KW-1133">Transmembrane helix</keyword>
<sequence length="71" mass="7338">MASALPPPEFPQAARAVMPTAAATAVVVILLMVLTDFLLAGQEETRPCPASTTPGVRGRGEGTPGRAQQHE</sequence>
<reference evidence="4" key="1">
    <citation type="submission" date="2014-09" db="EMBL/GenBank/DDBJ databases">
        <title>Whole genome shotgun sequence of Streptomyces sp. NBRC 110027.</title>
        <authorList>
            <person name="Komaki H."/>
            <person name="Ichikawa N."/>
            <person name="Katano-Makiyama Y."/>
            <person name="Hosoyama A."/>
            <person name="Hashimoto M."/>
            <person name="Uohara A."/>
            <person name="Kitahashi Y."/>
            <person name="Ohji S."/>
            <person name="Kimura A."/>
            <person name="Yamazoe A."/>
            <person name="Igarashi Y."/>
            <person name="Fujita N."/>
        </authorList>
    </citation>
    <scope>NUCLEOTIDE SEQUENCE [LARGE SCALE GENOMIC DNA]</scope>
    <source>
        <strain evidence="4">NBRC 110027</strain>
    </source>
</reference>
<gene>
    <name evidence="3" type="ORF">TPA0598_01_10590</name>
</gene>
<evidence type="ECO:0000256" key="2">
    <source>
        <dbReference type="SAM" id="Phobius"/>
    </source>
</evidence>
<keyword evidence="4" id="KW-1185">Reference proteome</keyword>
<protein>
    <submittedName>
        <fullName evidence="3">Uncharacterized protein</fullName>
    </submittedName>
</protein>
<organism evidence="3 4">
    <name type="scientific">Streptomyces lydicamycinicus</name>
    <dbReference type="NCBI Taxonomy" id="1546107"/>
    <lineage>
        <taxon>Bacteria</taxon>
        <taxon>Bacillati</taxon>
        <taxon>Actinomycetota</taxon>
        <taxon>Actinomycetes</taxon>
        <taxon>Kitasatosporales</taxon>
        <taxon>Streptomycetaceae</taxon>
        <taxon>Streptomyces</taxon>
    </lineage>
</organism>
<feature type="region of interest" description="Disordered" evidence="1">
    <location>
        <begin position="42"/>
        <end position="71"/>
    </location>
</feature>
<evidence type="ECO:0000313" key="4">
    <source>
        <dbReference type="Proteomes" id="UP000048965"/>
    </source>
</evidence>
<proteinExistence type="predicted"/>
<accession>A0A0P4R1J3</accession>
<dbReference type="EMBL" id="BBNO01000001">
    <property type="protein sequence ID" value="GAO06687.1"/>
    <property type="molecule type" value="Genomic_DNA"/>
</dbReference>
<keyword evidence="2" id="KW-0472">Membrane</keyword>
<dbReference type="AlphaFoldDB" id="A0A0P4R1J3"/>
<evidence type="ECO:0000256" key="1">
    <source>
        <dbReference type="SAM" id="MobiDB-lite"/>
    </source>
</evidence>
<feature type="transmembrane region" description="Helical" evidence="2">
    <location>
        <begin position="20"/>
        <end position="39"/>
    </location>
</feature>